<feature type="region of interest" description="Domain III" evidence="6">
    <location>
        <begin position="144"/>
        <end position="197"/>
    </location>
</feature>
<dbReference type="GO" id="GO:0005524">
    <property type="term" value="F:ATP binding"/>
    <property type="evidence" value="ECO:0007669"/>
    <property type="project" value="InterPro"/>
</dbReference>
<proteinExistence type="inferred from homology"/>
<dbReference type="InterPro" id="IPR003583">
    <property type="entry name" value="Hlx-hairpin-Hlx_DNA-bd_motif"/>
</dbReference>
<keyword evidence="3 6" id="KW-0238">DNA-binding</keyword>
<dbReference type="InterPro" id="IPR013849">
    <property type="entry name" value="DNA_helicase_Holl-junc_RuvA_I"/>
</dbReference>
<evidence type="ECO:0000259" key="7">
    <source>
        <dbReference type="SMART" id="SM00278"/>
    </source>
</evidence>
<dbReference type="InterPro" id="IPR011114">
    <property type="entry name" value="RuvA_C"/>
</dbReference>
<sequence>MIGKLKGKIDACFNDYVIIDVSGVGYLVYCSSKTLNKLVVNEFCQLFIETHVREDHINLYGFLSLEEKFVFNLLQSVNGIGTRMALAILSNLSPEQIQSAIAKRDKEAFKAVSGVGLKLAERIIIELKDKALTNLANNLPLDKNDSDLANDATLVLTSLGVNRTEAHNLVQEIIANNPELSINELIKLALKARSSNV</sequence>
<dbReference type="GO" id="GO:0000400">
    <property type="term" value="F:four-way junction DNA binding"/>
    <property type="evidence" value="ECO:0007669"/>
    <property type="project" value="UniProtKB-UniRule"/>
</dbReference>
<evidence type="ECO:0000256" key="6">
    <source>
        <dbReference type="HAMAP-Rule" id="MF_00031"/>
    </source>
</evidence>
<comment type="subcellular location">
    <subcellularLocation>
        <location evidence="6">Cytoplasm</location>
    </subcellularLocation>
</comment>
<dbReference type="EMBL" id="AP029170">
    <property type="protein sequence ID" value="BFD45961.1"/>
    <property type="molecule type" value="Genomic_DNA"/>
</dbReference>
<accession>A0AAT9G817</accession>
<evidence type="ECO:0000256" key="2">
    <source>
        <dbReference type="ARBA" id="ARBA00022763"/>
    </source>
</evidence>
<dbReference type="InterPro" id="IPR012340">
    <property type="entry name" value="NA-bd_OB-fold"/>
</dbReference>
<dbReference type="SUPFAM" id="SSF46929">
    <property type="entry name" value="DNA helicase RuvA subunit, C-terminal domain"/>
    <property type="match status" value="1"/>
</dbReference>
<dbReference type="InterPro" id="IPR000085">
    <property type="entry name" value="RuvA"/>
</dbReference>
<evidence type="ECO:0000256" key="1">
    <source>
        <dbReference type="ARBA" id="ARBA00022490"/>
    </source>
</evidence>
<feature type="domain" description="Helix-hairpin-helix DNA-binding motif class 1" evidence="7">
    <location>
        <begin position="107"/>
        <end position="126"/>
    </location>
</feature>
<comment type="domain">
    <text evidence="6">Has three domains with a flexible linker between the domains II and III and assumes an 'L' shape. Domain III is highly mobile and contacts RuvB.</text>
</comment>
<dbReference type="SUPFAM" id="SSF50249">
    <property type="entry name" value="Nucleic acid-binding proteins"/>
    <property type="match status" value="1"/>
</dbReference>
<dbReference type="GO" id="GO:0006281">
    <property type="term" value="P:DNA repair"/>
    <property type="evidence" value="ECO:0007669"/>
    <property type="project" value="UniProtKB-UniRule"/>
</dbReference>
<keyword evidence="1 6" id="KW-0963">Cytoplasm</keyword>
<dbReference type="GO" id="GO:0009378">
    <property type="term" value="F:four-way junction helicase activity"/>
    <property type="evidence" value="ECO:0007669"/>
    <property type="project" value="InterPro"/>
</dbReference>
<evidence type="ECO:0000256" key="4">
    <source>
        <dbReference type="ARBA" id="ARBA00023172"/>
    </source>
</evidence>
<evidence type="ECO:0000313" key="8">
    <source>
        <dbReference type="EMBL" id="BFD45961.1"/>
    </source>
</evidence>
<dbReference type="NCBIfam" id="TIGR00084">
    <property type="entry name" value="ruvA"/>
    <property type="match status" value="1"/>
</dbReference>
<dbReference type="Pfam" id="PF14520">
    <property type="entry name" value="HHH_5"/>
    <property type="match status" value="1"/>
</dbReference>
<keyword evidence="2 6" id="KW-0227">DNA damage</keyword>
<dbReference type="Gene3D" id="2.40.50.140">
    <property type="entry name" value="Nucleic acid-binding proteins"/>
    <property type="match status" value="1"/>
</dbReference>
<dbReference type="InterPro" id="IPR036267">
    <property type="entry name" value="RuvA_C_sf"/>
</dbReference>
<dbReference type="Pfam" id="PF07499">
    <property type="entry name" value="RuvA_C"/>
    <property type="match status" value="1"/>
</dbReference>
<name>A0AAT9G817_9RICK</name>
<dbReference type="GO" id="GO:0048476">
    <property type="term" value="C:Holliday junction resolvase complex"/>
    <property type="evidence" value="ECO:0007669"/>
    <property type="project" value="UniProtKB-UniRule"/>
</dbReference>
<comment type="function">
    <text evidence="6">The RuvA-RuvB-RuvC complex processes Holliday junction (HJ) DNA during genetic recombination and DNA repair, while the RuvA-RuvB complex plays an important role in the rescue of blocked DNA replication forks via replication fork reversal (RFR). RuvA specifically binds to HJ cruciform DNA, conferring on it an open structure. The RuvB hexamer acts as an ATP-dependent pump, pulling dsDNA into and through the RuvAB complex. HJ branch migration allows RuvC to scan DNA until it finds its consensus sequence, where it cleaves and resolves the cruciform DNA.</text>
</comment>
<dbReference type="Gene3D" id="1.10.150.20">
    <property type="entry name" value="5' to 3' exonuclease, C-terminal subdomain"/>
    <property type="match status" value="1"/>
</dbReference>
<feature type="domain" description="Helix-hairpin-helix DNA-binding motif class 1" evidence="7">
    <location>
        <begin position="72"/>
        <end position="91"/>
    </location>
</feature>
<dbReference type="GO" id="GO:0005737">
    <property type="term" value="C:cytoplasm"/>
    <property type="evidence" value="ECO:0007669"/>
    <property type="project" value="UniProtKB-SubCell"/>
</dbReference>
<dbReference type="InterPro" id="IPR010994">
    <property type="entry name" value="RuvA_2-like"/>
</dbReference>
<dbReference type="GO" id="GO:0006310">
    <property type="term" value="P:DNA recombination"/>
    <property type="evidence" value="ECO:0007669"/>
    <property type="project" value="UniProtKB-UniRule"/>
</dbReference>
<dbReference type="CDD" id="cd14332">
    <property type="entry name" value="UBA_RuvA_C"/>
    <property type="match status" value="1"/>
</dbReference>
<comment type="subunit">
    <text evidence="6">Homotetramer. Forms an RuvA(8)-RuvB(12)-Holliday junction (HJ) complex. HJ DNA is sandwiched between 2 RuvA tetramers; dsDNA enters through RuvA and exits via RuvB. An RuvB hexamer assembles on each DNA strand where it exits the tetramer. Each RuvB hexamer is contacted by two RuvA subunits (via domain III) on 2 adjacent RuvB subunits; this complex drives branch migration. In the full resolvosome a probable DNA-RuvA(4)-RuvB(12)-RuvC(2) complex forms which resolves the HJ.</text>
</comment>
<dbReference type="GO" id="GO:0009379">
    <property type="term" value="C:Holliday junction helicase complex"/>
    <property type="evidence" value="ECO:0007669"/>
    <property type="project" value="InterPro"/>
</dbReference>
<dbReference type="SUPFAM" id="SSF47781">
    <property type="entry name" value="RuvA domain 2-like"/>
    <property type="match status" value="1"/>
</dbReference>
<evidence type="ECO:0000256" key="5">
    <source>
        <dbReference type="ARBA" id="ARBA00023204"/>
    </source>
</evidence>
<evidence type="ECO:0000256" key="3">
    <source>
        <dbReference type="ARBA" id="ARBA00023125"/>
    </source>
</evidence>
<comment type="similarity">
    <text evidence="6">Belongs to the RuvA family.</text>
</comment>
<comment type="caution">
    <text evidence="6">Lacks conserved residue(s) required for the propagation of feature annotation.</text>
</comment>
<dbReference type="SMART" id="SM00278">
    <property type="entry name" value="HhH1"/>
    <property type="match status" value="2"/>
</dbReference>
<protein>
    <recommendedName>
        <fullName evidence="6">Holliday junction branch migration complex subunit RuvA</fullName>
    </recommendedName>
</protein>
<keyword evidence="5 6" id="KW-0234">DNA repair</keyword>
<dbReference type="Gene3D" id="1.10.8.10">
    <property type="entry name" value="DNA helicase RuvA subunit, C-terminal domain"/>
    <property type="match status" value="1"/>
</dbReference>
<gene>
    <name evidence="6 8" type="primary">ruvA</name>
    <name evidence="8" type="ORF">DMENIID0002_06070</name>
</gene>
<organism evidence="8">
    <name type="scientific">Candidatus Tisiphia endosymbiont of Sergentomyia squamirostris</name>
    <dbReference type="NCBI Taxonomy" id="3113639"/>
    <lineage>
        <taxon>Bacteria</taxon>
        <taxon>Pseudomonadati</taxon>
        <taxon>Pseudomonadota</taxon>
        <taxon>Alphaproteobacteria</taxon>
        <taxon>Rickettsiales</taxon>
        <taxon>Rickettsiaceae</taxon>
        <taxon>Rickettsieae</taxon>
        <taxon>Candidatus Tisiphia</taxon>
    </lineage>
</organism>
<reference evidence="8" key="1">
    <citation type="submission" date="2024-01" db="EMBL/GenBank/DDBJ databases">
        <title>Sequencing the genomes of a sandfly, Sergentomyia squamirostris, and its two endosymbionts.</title>
        <authorList>
            <person name="Itokawa K."/>
            <person name="Sanjoba C."/>
        </authorList>
    </citation>
    <scope>NUCLEOTIDE SEQUENCE</scope>
    <source>
        <strain evidence="8">RiSSQ</strain>
    </source>
</reference>
<keyword evidence="4 6" id="KW-0233">DNA recombination</keyword>
<dbReference type="Pfam" id="PF01330">
    <property type="entry name" value="RuvA_N"/>
    <property type="match status" value="1"/>
</dbReference>
<dbReference type="AlphaFoldDB" id="A0AAT9G817"/>
<dbReference type="HAMAP" id="MF_00031">
    <property type="entry name" value="DNA_HJ_migration_RuvA"/>
    <property type="match status" value="1"/>
</dbReference>